<dbReference type="EMBL" id="MFNE01000039">
    <property type="protein sequence ID" value="OGG94328.1"/>
    <property type="molecule type" value="Genomic_DNA"/>
</dbReference>
<accession>A0A1F6G887</accession>
<comment type="caution">
    <text evidence="1">The sequence shown here is derived from an EMBL/GenBank/DDBJ whole genome shotgun (WGS) entry which is preliminary data.</text>
</comment>
<organism evidence="1 2">
    <name type="scientific">Candidatus Lambdaproteobacteria bacterium RIFOXYD2_FULL_50_16</name>
    <dbReference type="NCBI Taxonomy" id="1817772"/>
    <lineage>
        <taxon>Bacteria</taxon>
        <taxon>Pseudomonadati</taxon>
        <taxon>Pseudomonadota</taxon>
        <taxon>Candidatus Lambdaproteobacteria</taxon>
    </lineage>
</organism>
<protein>
    <submittedName>
        <fullName evidence="1">Uncharacterized protein</fullName>
    </submittedName>
</protein>
<proteinExistence type="predicted"/>
<reference evidence="1 2" key="1">
    <citation type="journal article" date="2016" name="Nat. Commun.">
        <title>Thousands of microbial genomes shed light on interconnected biogeochemical processes in an aquifer system.</title>
        <authorList>
            <person name="Anantharaman K."/>
            <person name="Brown C.T."/>
            <person name="Hug L.A."/>
            <person name="Sharon I."/>
            <person name="Castelle C.J."/>
            <person name="Probst A.J."/>
            <person name="Thomas B.C."/>
            <person name="Singh A."/>
            <person name="Wilkins M.J."/>
            <person name="Karaoz U."/>
            <person name="Brodie E.L."/>
            <person name="Williams K.H."/>
            <person name="Hubbard S.S."/>
            <person name="Banfield J.F."/>
        </authorList>
    </citation>
    <scope>NUCLEOTIDE SEQUENCE [LARGE SCALE GENOMIC DNA]</scope>
</reference>
<sequence length="215" mass="23485">MFYDHYRIHEAPLVLRQKLFSDSAGGALIGGAIASLAAKALPGPLGSALEFRFGRIISLNELCDKGEGSMNLGASSLSIQAWLFDDELDSLNVHDAQTIGDKVTAFHMFFYAGSVYEILHPYLQSLMVWDIVIKSRSLSFERDKVVVTLQLEATNTATEKLRASEPIVGALNAFRKLRSEVLAESSPGPKTLEQASVDSTTRAINQAVIKTVNVR</sequence>
<name>A0A1F6G887_9PROT</name>
<dbReference type="AlphaFoldDB" id="A0A1F6G887"/>
<evidence type="ECO:0000313" key="2">
    <source>
        <dbReference type="Proteomes" id="UP000178449"/>
    </source>
</evidence>
<gene>
    <name evidence="1" type="ORF">A2527_00555</name>
</gene>
<evidence type="ECO:0000313" key="1">
    <source>
        <dbReference type="EMBL" id="OGG94328.1"/>
    </source>
</evidence>
<dbReference type="STRING" id="1817772.A2527_00555"/>
<dbReference type="Proteomes" id="UP000178449">
    <property type="component" value="Unassembled WGS sequence"/>
</dbReference>